<dbReference type="InParanoid" id="A0A074YK78"/>
<accession>A0A074YK78</accession>
<dbReference type="InterPro" id="IPR001810">
    <property type="entry name" value="F-box_dom"/>
</dbReference>
<sequence>MNDTTATDLQLSVLQGAPMAVTKNIPYLPNEVMYMITEHVDDEDLMNLRLSAKVFRDGAATRFATTFFEERAYELSPEGLTDLLEITMHPTFAHHIRTVIIGHGGKHSTAHYHDLIQRAFRNLAALGNTISIGLRRVKTFHNYQPKSYAGWCHMIRFLEEKMLPAAERTKLSLGRLRRISLDVKNKIIRGSHVGSAEFLWYLPSVSIADLRELHLEGCSVRAEYLISLFTAFGDRLEFTSMASREVLKSCKFDAVNASEWEEDDDEGSATIEANTSAEAAVALYNLANRST</sequence>
<dbReference type="HOGENOM" id="CLU_956401_0_0_1"/>
<keyword evidence="3" id="KW-1185">Reference proteome</keyword>
<organism evidence="2 3">
    <name type="scientific">Aureobasidium subglaciale (strain EXF-2481)</name>
    <name type="common">Aureobasidium pullulans var. subglaciale</name>
    <dbReference type="NCBI Taxonomy" id="1043005"/>
    <lineage>
        <taxon>Eukaryota</taxon>
        <taxon>Fungi</taxon>
        <taxon>Dikarya</taxon>
        <taxon>Ascomycota</taxon>
        <taxon>Pezizomycotina</taxon>
        <taxon>Dothideomycetes</taxon>
        <taxon>Dothideomycetidae</taxon>
        <taxon>Dothideales</taxon>
        <taxon>Saccotheciaceae</taxon>
        <taxon>Aureobasidium</taxon>
    </lineage>
</organism>
<dbReference type="GeneID" id="25369313"/>
<dbReference type="RefSeq" id="XP_013342794.1">
    <property type="nucleotide sequence ID" value="XM_013487340.1"/>
</dbReference>
<dbReference type="EMBL" id="KL584762">
    <property type="protein sequence ID" value="KEQ94492.1"/>
    <property type="molecule type" value="Genomic_DNA"/>
</dbReference>
<protein>
    <recommendedName>
        <fullName evidence="1">F-box domain-containing protein</fullName>
    </recommendedName>
</protein>
<name>A0A074YK78_AURSE</name>
<dbReference type="PROSITE" id="PS50181">
    <property type="entry name" value="FBOX"/>
    <property type="match status" value="1"/>
</dbReference>
<gene>
    <name evidence="2" type="ORF">AUEXF2481DRAFT_5975</name>
</gene>
<evidence type="ECO:0000259" key="1">
    <source>
        <dbReference type="PROSITE" id="PS50181"/>
    </source>
</evidence>
<dbReference type="OrthoDB" id="3939582at2759"/>
<dbReference type="Proteomes" id="UP000030641">
    <property type="component" value="Unassembled WGS sequence"/>
</dbReference>
<evidence type="ECO:0000313" key="3">
    <source>
        <dbReference type="Proteomes" id="UP000030641"/>
    </source>
</evidence>
<evidence type="ECO:0000313" key="2">
    <source>
        <dbReference type="EMBL" id="KEQ94492.1"/>
    </source>
</evidence>
<feature type="domain" description="F-box" evidence="1">
    <location>
        <begin position="22"/>
        <end position="71"/>
    </location>
</feature>
<dbReference type="AlphaFoldDB" id="A0A074YK78"/>
<reference evidence="2 3" key="1">
    <citation type="journal article" date="2014" name="BMC Genomics">
        <title>Genome sequencing of four Aureobasidium pullulans varieties: biotechnological potential, stress tolerance, and description of new species.</title>
        <authorList>
            <person name="Gostin Ar C."/>
            <person name="Ohm R.A."/>
            <person name="Kogej T."/>
            <person name="Sonjak S."/>
            <person name="Turk M."/>
            <person name="Zajc J."/>
            <person name="Zalar P."/>
            <person name="Grube M."/>
            <person name="Sun H."/>
            <person name="Han J."/>
            <person name="Sharma A."/>
            <person name="Chiniquy J."/>
            <person name="Ngan C.Y."/>
            <person name="Lipzen A."/>
            <person name="Barry K."/>
            <person name="Grigoriev I.V."/>
            <person name="Gunde-Cimerman N."/>
        </authorList>
    </citation>
    <scope>NUCLEOTIDE SEQUENCE [LARGE SCALE GENOMIC DNA]</scope>
    <source>
        <strain evidence="2 3">EXF-2481</strain>
    </source>
</reference>
<proteinExistence type="predicted"/>